<dbReference type="InterPro" id="IPR042214">
    <property type="entry name" value="TruD_catalytic"/>
</dbReference>
<dbReference type="SUPFAM" id="SSF55120">
    <property type="entry name" value="Pseudouridine synthase"/>
    <property type="match status" value="1"/>
</dbReference>
<name>A0ABS5HAX6_9GAMM</name>
<dbReference type="EMBL" id="JAGSSV010000006">
    <property type="protein sequence ID" value="MBR7888630.1"/>
    <property type="molecule type" value="Genomic_DNA"/>
</dbReference>
<keyword evidence="2 4" id="KW-0819">tRNA processing</keyword>
<dbReference type="PROSITE" id="PS50984">
    <property type="entry name" value="TRUD"/>
    <property type="match status" value="1"/>
</dbReference>
<comment type="function">
    <text evidence="4">Responsible for synthesis of pseudouridine from uracil-13 in transfer RNAs.</text>
</comment>
<dbReference type="InterPro" id="IPR011760">
    <property type="entry name" value="PsdUridine_synth_TruD_insert"/>
</dbReference>
<evidence type="ECO:0000256" key="4">
    <source>
        <dbReference type="HAMAP-Rule" id="MF_01082"/>
    </source>
</evidence>
<feature type="coiled-coil region" evidence="5">
    <location>
        <begin position="130"/>
        <end position="157"/>
    </location>
</feature>
<dbReference type="Gene3D" id="3.30.2350.20">
    <property type="entry name" value="TruD, catalytic domain"/>
    <property type="match status" value="1"/>
</dbReference>
<sequence>MNTQWRYAWSKPTVTADLKTHVQDFYVEEQLGFEPDDKGEFCFVFIEKEGVNTDFLAKRLAQLAGIAANKVTYSGVKDRHACTRQWFCLHVLNKQPNLSSIQEAFRAPESVRVIAQLRHSKKLRTGTHLANRFVIRLRSVEGDLEELEARLQLIKQAGVPNYYGPQRFGINGNNLHNGKELVLNGRQSRRKLSKTESFWLSAIRSWCFNEALSDQVENGMWMRLCDGDIAQFQSHDEQFRVKEVGALMHRKVLQGEISPVLPMVSEGWEAGTGAQREAAIKSSLAQSTDLIEGLLTFDLSRDSRLARLVPMNMAWELLSNKTDSTNNTQLIVEFSLPKGCFATSLLREMVDFTDKSAEMYHENIDRQ</sequence>
<feature type="domain" description="TRUD" evidence="6">
    <location>
        <begin position="158"/>
        <end position="309"/>
    </location>
</feature>
<evidence type="ECO:0000313" key="7">
    <source>
        <dbReference type="EMBL" id="MBR7888630.1"/>
    </source>
</evidence>
<protein>
    <recommendedName>
        <fullName evidence="4">tRNA pseudouridine synthase D</fullName>
        <ecNumber evidence="4">5.4.99.27</ecNumber>
    </recommendedName>
    <alternativeName>
        <fullName evidence="4">tRNA pseudouridine(13) synthase</fullName>
    </alternativeName>
    <alternativeName>
        <fullName evidence="4">tRNA pseudouridylate synthase D</fullName>
    </alternativeName>
    <alternativeName>
        <fullName evidence="4">tRNA-uridine isomerase D</fullName>
    </alternativeName>
</protein>
<dbReference type="Gene3D" id="3.30.2340.10">
    <property type="entry name" value="TruD, insertion domain"/>
    <property type="match status" value="1"/>
</dbReference>
<dbReference type="Proteomes" id="UP000679722">
    <property type="component" value="Unassembled WGS sequence"/>
</dbReference>
<dbReference type="InterPro" id="IPR020103">
    <property type="entry name" value="PsdUridine_synth_cat_dom_sf"/>
</dbReference>
<feature type="active site" description="Nucleophile" evidence="4">
    <location>
        <position position="78"/>
    </location>
</feature>
<dbReference type="RefSeq" id="WP_211535977.1">
    <property type="nucleotide sequence ID" value="NZ_JAGSSV010000006.1"/>
</dbReference>
<evidence type="ECO:0000256" key="2">
    <source>
        <dbReference type="ARBA" id="ARBA00022694"/>
    </source>
</evidence>
<keyword evidence="8" id="KW-1185">Reference proteome</keyword>
<keyword evidence="3 4" id="KW-0413">Isomerase</keyword>
<comment type="catalytic activity">
    <reaction evidence="4">
        <text>uridine(13) in tRNA = pseudouridine(13) in tRNA</text>
        <dbReference type="Rhea" id="RHEA:42540"/>
        <dbReference type="Rhea" id="RHEA-COMP:10105"/>
        <dbReference type="Rhea" id="RHEA-COMP:10106"/>
        <dbReference type="ChEBI" id="CHEBI:65314"/>
        <dbReference type="ChEBI" id="CHEBI:65315"/>
        <dbReference type="EC" id="5.4.99.27"/>
    </reaction>
</comment>
<reference evidence="8" key="1">
    <citation type="submission" date="2023-07" db="EMBL/GenBank/DDBJ databases">
        <title>Marinomonas vulgaris A79, complete genome.</title>
        <authorList>
            <person name="Ying J.-J."/>
        </authorList>
    </citation>
    <scope>NUCLEOTIDE SEQUENCE [LARGE SCALE GENOMIC DNA]</scope>
    <source>
        <strain evidence="8">A79</strain>
    </source>
</reference>
<accession>A0ABS5HAX6</accession>
<dbReference type="HAMAP" id="MF_01082">
    <property type="entry name" value="TruD"/>
    <property type="match status" value="1"/>
</dbReference>
<comment type="caution">
    <text evidence="7">The sequence shown here is derived from an EMBL/GenBank/DDBJ whole genome shotgun (WGS) entry which is preliminary data.</text>
</comment>
<keyword evidence="5" id="KW-0175">Coiled coil</keyword>
<dbReference type="PANTHER" id="PTHR47811">
    <property type="entry name" value="TRNA PSEUDOURIDINE SYNTHASE D"/>
    <property type="match status" value="1"/>
</dbReference>
<evidence type="ECO:0000256" key="3">
    <source>
        <dbReference type="ARBA" id="ARBA00023235"/>
    </source>
</evidence>
<dbReference type="Pfam" id="PF01142">
    <property type="entry name" value="TruD"/>
    <property type="match status" value="2"/>
</dbReference>
<dbReference type="PANTHER" id="PTHR47811:SF1">
    <property type="entry name" value="TRNA PSEUDOURIDINE SYNTHASE D"/>
    <property type="match status" value="1"/>
</dbReference>
<evidence type="ECO:0000313" key="8">
    <source>
        <dbReference type="Proteomes" id="UP000679722"/>
    </source>
</evidence>
<evidence type="ECO:0000256" key="1">
    <source>
        <dbReference type="ARBA" id="ARBA00007953"/>
    </source>
</evidence>
<evidence type="ECO:0000259" key="6">
    <source>
        <dbReference type="PROSITE" id="PS50984"/>
    </source>
</evidence>
<gene>
    <name evidence="4" type="primary">truD</name>
    <name evidence="7" type="ORF">J9B83_06705</name>
</gene>
<dbReference type="InterPro" id="IPR050170">
    <property type="entry name" value="TruD_pseudoU_synthase"/>
</dbReference>
<dbReference type="EC" id="5.4.99.27" evidence="4"/>
<dbReference type="InterPro" id="IPR043165">
    <property type="entry name" value="TruD_insert_sf"/>
</dbReference>
<dbReference type="InterPro" id="IPR001656">
    <property type="entry name" value="PsdUridine_synth_TruD"/>
</dbReference>
<organism evidence="7 8">
    <name type="scientific">Marinomonas vulgaris</name>
    <dbReference type="NCBI Taxonomy" id="2823372"/>
    <lineage>
        <taxon>Bacteria</taxon>
        <taxon>Pseudomonadati</taxon>
        <taxon>Pseudomonadota</taxon>
        <taxon>Gammaproteobacteria</taxon>
        <taxon>Oceanospirillales</taxon>
        <taxon>Oceanospirillaceae</taxon>
        <taxon>Marinomonas</taxon>
    </lineage>
</organism>
<proteinExistence type="inferred from homology"/>
<evidence type="ECO:0000256" key="5">
    <source>
        <dbReference type="SAM" id="Coils"/>
    </source>
</evidence>
<comment type="similarity">
    <text evidence="1 4">Belongs to the pseudouridine synthase TruD family.</text>
</comment>